<evidence type="ECO:0000313" key="2">
    <source>
        <dbReference type="Proteomes" id="UP000268014"/>
    </source>
</evidence>
<dbReference type="InterPro" id="IPR027417">
    <property type="entry name" value="P-loop_NTPase"/>
</dbReference>
<dbReference type="AlphaFoldDB" id="A0A0N4WT31"/>
<accession>A0A0N4WT31</accession>
<dbReference type="GO" id="GO:0003697">
    <property type="term" value="F:single-stranded DNA binding"/>
    <property type="evidence" value="ECO:0007669"/>
    <property type="project" value="InterPro"/>
</dbReference>
<dbReference type="GO" id="GO:0043139">
    <property type="term" value="F:5'-3' DNA helicase activity"/>
    <property type="evidence" value="ECO:0007669"/>
    <property type="project" value="InterPro"/>
</dbReference>
<dbReference type="PANTHER" id="PTHR12873">
    <property type="entry name" value="T7-LIKE MITOCHONDRIAL DNA HELICASE"/>
    <property type="match status" value="1"/>
</dbReference>
<dbReference type="GO" id="GO:0006264">
    <property type="term" value="P:mitochondrial DNA replication"/>
    <property type="evidence" value="ECO:0007669"/>
    <property type="project" value="TreeGrafter"/>
</dbReference>
<dbReference type="GO" id="GO:0005739">
    <property type="term" value="C:mitochondrion"/>
    <property type="evidence" value="ECO:0007669"/>
    <property type="project" value="TreeGrafter"/>
</dbReference>
<proteinExistence type="predicted"/>
<dbReference type="OrthoDB" id="275278at2759"/>
<keyword evidence="2" id="KW-1185">Reference proteome</keyword>
<dbReference type="InterPro" id="IPR027032">
    <property type="entry name" value="Twinkle-like"/>
</dbReference>
<reference evidence="3" key="1">
    <citation type="submission" date="2017-02" db="UniProtKB">
        <authorList>
            <consortium name="WormBaseParasite"/>
        </authorList>
    </citation>
    <scope>IDENTIFICATION</scope>
</reference>
<dbReference type="Gene3D" id="3.40.50.300">
    <property type="entry name" value="P-loop containing nucleotide triphosphate hydrolases"/>
    <property type="match status" value="1"/>
</dbReference>
<evidence type="ECO:0000313" key="1">
    <source>
        <dbReference type="EMBL" id="VDO53848.1"/>
    </source>
</evidence>
<name>A0A0N4WT31_HAEPC</name>
<dbReference type="EMBL" id="UZAF01018676">
    <property type="protein sequence ID" value="VDO53848.1"/>
    <property type="molecule type" value="Genomic_DNA"/>
</dbReference>
<dbReference type="PANTHER" id="PTHR12873:SF0">
    <property type="entry name" value="TWINKLE MTDNA HELICASE"/>
    <property type="match status" value="1"/>
</dbReference>
<evidence type="ECO:0000313" key="3">
    <source>
        <dbReference type="WBParaSite" id="HPLM_0001472801-mRNA-1"/>
    </source>
</evidence>
<reference evidence="1 2" key="2">
    <citation type="submission" date="2018-11" db="EMBL/GenBank/DDBJ databases">
        <authorList>
            <consortium name="Pathogen Informatics"/>
        </authorList>
    </citation>
    <scope>NUCLEOTIDE SEQUENCE [LARGE SCALE GENOMIC DNA]</scope>
    <source>
        <strain evidence="1 2">MHpl1</strain>
    </source>
</reference>
<dbReference type="WBParaSite" id="HPLM_0001472801-mRNA-1">
    <property type="protein sequence ID" value="HPLM_0001472801-mRNA-1"/>
    <property type="gene ID" value="HPLM_0001472801"/>
</dbReference>
<gene>
    <name evidence="1" type="ORF">HPLM_LOCUS14720</name>
</gene>
<protein>
    <submittedName>
        <fullName evidence="1 3">Uncharacterized protein</fullName>
    </submittedName>
</protein>
<sequence>MDNSSIRPQSTEGGERVPLYRVEYSNAIDMWLDKFERTKGPLTIMKTDEFREKSINQIASAIRSQVIEMACQHVVIDNLQFLVNQTTMNDDHSSSQDRFHLQRNGQHIRPSFRTTCLAPVHREPSGFVDVAEVLHHLLQLLSALTSAKLD</sequence>
<dbReference type="Proteomes" id="UP000268014">
    <property type="component" value="Unassembled WGS sequence"/>
</dbReference>
<dbReference type="STRING" id="6290.A0A0N4WT31"/>
<organism evidence="3">
    <name type="scientific">Haemonchus placei</name>
    <name type="common">Barber's pole worm</name>
    <dbReference type="NCBI Taxonomy" id="6290"/>
    <lineage>
        <taxon>Eukaryota</taxon>
        <taxon>Metazoa</taxon>
        <taxon>Ecdysozoa</taxon>
        <taxon>Nematoda</taxon>
        <taxon>Chromadorea</taxon>
        <taxon>Rhabditida</taxon>
        <taxon>Rhabditina</taxon>
        <taxon>Rhabditomorpha</taxon>
        <taxon>Strongyloidea</taxon>
        <taxon>Trichostrongylidae</taxon>
        <taxon>Haemonchus</taxon>
    </lineage>
</organism>